<name>A0A2N9I472_FAGSY</name>
<reference evidence="5" key="1">
    <citation type="submission" date="2018-02" db="EMBL/GenBank/DDBJ databases">
        <authorList>
            <person name="Cohen D.B."/>
            <person name="Kent A.D."/>
        </authorList>
    </citation>
    <scope>NUCLEOTIDE SEQUENCE</scope>
</reference>
<dbReference type="SUPFAM" id="SSF56219">
    <property type="entry name" value="DNase I-like"/>
    <property type="match status" value="1"/>
</dbReference>
<dbReference type="EMBL" id="OIVN01004709">
    <property type="protein sequence ID" value="SPD18864.1"/>
    <property type="molecule type" value="Genomic_DNA"/>
</dbReference>
<evidence type="ECO:0000256" key="2">
    <source>
        <dbReference type="SAM" id="Phobius"/>
    </source>
</evidence>
<dbReference type="GO" id="GO:0003824">
    <property type="term" value="F:catalytic activity"/>
    <property type="evidence" value="ECO:0007669"/>
    <property type="project" value="InterPro"/>
</dbReference>
<dbReference type="Gene3D" id="3.60.10.10">
    <property type="entry name" value="Endonuclease/exonuclease/phosphatase"/>
    <property type="match status" value="1"/>
</dbReference>
<protein>
    <recommendedName>
        <fullName evidence="6">Reverse transcriptase domain-containing protein</fullName>
    </recommendedName>
</protein>
<feature type="transmembrane region" description="Helical" evidence="2">
    <location>
        <begin position="355"/>
        <end position="374"/>
    </location>
</feature>
<dbReference type="AlphaFoldDB" id="A0A2N9I472"/>
<dbReference type="Pfam" id="PF00078">
    <property type="entry name" value="RVT_1"/>
    <property type="match status" value="1"/>
</dbReference>
<keyword evidence="2" id="KW-1133">Transmembrane helix</keyword>
<organism evidence="5">
    <name type="scientific">Fagus sylvatica</name>
    <name type="common">Beechnut</name>
    <dbReference type="NCBI Taxonomy" id="28930"/>
    <lineage>
        <taxon>Eukaryota</taxon>
        <taxon>Viridiplantae</taxon>
        <taxon>Streptophyta</taxon>
        <taxon>Embryophyta</taxon>
        <taxon>Tracheophyta</taxon>
        <taxon>Spermatophyta</taxon>
        <taxon>Magnoliopsida</taxon>
        <taxon>eudicotyledons</taxon>
        <taxon>Gunneridae</taxon>
        <taxon>Pentapetalae</taxon>
        <taxon>rosids</taxon>
        <taxon>fabids</taxon>
        <taxon>Fagales</taxon>
        <taxon>Fagaceae</taxon>
        <taxon>Fagus</taxon>
    </lineage>
</organism>
<dbReference type="InterPro" id="IPR005135">
    <property type="entry name" value="Endo/exonuclease/phosphatase"/>
</dbReference>
<dbReference type="PANTHER" id="PTHR33116:SF78">
    <property type="entry name" value="OS12G0587133 PROTEIN"/>
    <property type="match status" value="1"/>
</dbReference>
<proteinExistence type="predicted"/>
<feature type="domain" description="Reverse transcriptase" evidence="3">
    <location>
        <begin position="831"/>
        <end position="938"/>
    </location>
</feature>
<feature type="region of interest" description="Disordered" evidence="1">
    <location>
        <begin position="158"/>
        <end position="231"/>
    </location>
</feature>
<sequence>MGYLDTRQANQPTSGGVKHSFRIDAKRMTLIFDGGRNDPYHIIERRGKFRGSIWVSSKGLHWLLGAWDQLSQISTQPEGFFQSHRDGYRVLELSCMKNKGGRFVELADYHSGSRQGHIRIPEGKQGTGWISFGEEVRRYFLGNGSQQAKLAGRVVAGKEETKVPGGEPRNLARSSINGESRNRRGEVTNPAGSSRNGKGNVFDRLDFGHKQTPRVPMVSGGPRPTRKFDFHWNPTHKTLRIIKNEDAKRTSIWVDSGPQPKAQHPGRAISRHITDRNGEPTSSCESVNRRSLESPRSSTVINRDNRTILGPRLGTSNTPAMPSTSLKQINRGVLIRRKNAPNGWISNTAVLALRWVFLLWVSKISAILYYGVLMKKGKERFRMRDRGNARRLGKNVREISKAFHPQGLNNPRKREIVKNMLRDWRCDVVCLQETKLDHMDQSLIRSIWSNPYAGWEVVNAVNTAGGLLILWDKRVLDKVDAFSGDYSVSCSWKGVVDGFVWSCTGVYGPTVETSRSAFWAELVDIRQRWNYPWCILGDFNVWIFLWWEDRITWSSGSDPPAMSRIDRALVSPDWEEHFPDVMQKLLPRPISDHHPILVEAGGMLRGKCSFKFENMWLKHGGFVARVQDWWNSYTFSGTPSYVLACKLKALKWDLKVWNREEFGDLSFNKSRLQAELLGLDVKEGSDGLTPEEKLQRETIKADLIRLAHLAETSWRQKSRVLWLKEGDNNTKFFHGMANSHRRNNYIEKLEEEGVVYDEDQVLRDHVVQFYQSLYDESEAWRPKVDGLELDSIRAGDREWLERKFDKEEILQVLHSIQGDKAPGPDGFTMGLKTVLENIISESQNAFIGGRQILDSVLVANESLDSRIKSGIPGVICKLDIEKAYDHVNWECLLYILERMGFGGKWCRWIKACISSVHFSVLVNGSPAGFFSSSRGLRQEGSSFPASLSSSHGGSEQDVEEVGAWRFYFWFHYWVRTVTGLRVNMRKSELVPVGDVPNLSTLADIMHCRVTSLPMTYLGMPLGSSFKSKDIWNSIVEKMERRLAGWKSLYLSKGGRLTLLKSTLSSLPTYYLSLFTIPVSVANRIEKIQRNFLWGGQGEVVNPHLVNWDTVCSPITYGGLGVRKIVPFNKALLGKWLWRFGVEETRLWRRAIATKYGVNEGGWSTRKIRGAHGCGLWRSISSIWADFVSFVDYEVGVGDRIRFWFDRWCGDRPLKDVFPDLFVCATNRNATVASLFLQSASGPRSTWNVTFVRNFNDWDGGEGGFFL</sequence>
<dbReference type="PANTHER" id="PTHR33116">
    <property type="entry name" value="REVERSE TRANSCRIPTASE ZINC-BINDING DOMAIN-CONTAINING PROTEIN-RELATED-RELATED"/>
    <property type="match status" value="1"/>
</dbReference>
<evidence type="ECO:0000259" key="4">
    <source>
        <dbReference type="Pfam" id="PF03372"/>
    </source>
</evidence>
<keyword evidence="2" id="KW-0812">Transmembrane</keyword>
<feature type="region of interest" description="Disordered" evidence="1">
    <location>
        <begin position="255"/>
        <end position="298"/>
    </location>
</feature>
<dbReference type="InterPro" id="IPR000477">
    <property type="entry name" value="RT_dom"/>
</dbReference>
<evidence type="ECO:0000256" key="1">
    <source>
        <dbReference type="SAM" id="MobiDB-lite"/>
    </source>
</evidence>
<gene>
    <name evidence="5" type="ORF">FSB_LOCUS46746</name>
</gene>
<accession>A0A2N9I472</accession>
<feature type="domain" description="Endonuclease/exonuclease/phosphatase" evidence="4">
    <location>
        <begin position="404"/>
        <end position="593"/>
    </location>
</feature>
<dbReference type="Pfam" id="PF03372">
    <property type="entry name" value="Exo_endo_phos"/>
    <property type="match status" value="1"/>
</dbReference>
<evidence type="ECO:0000259" key="3">
    <source>
        <dbReference type="Pfam" id="PF00078"/>
    </source>
</evidence>
<keyword evidence="2" id="KW-0472">Membrane</keyword>
<dbReference type="InterPro" id="IPR036691">
    <property type="entry name" value="Endo/exonu/phosph_ase_sf"/>
</dbReference>
<evidence type="ECO:0008006" key="6">
    <source>
        <dbReference type="Google" id="ProtNLM"/>
    </source>
</evidence>
<evidence type="ECO:0000313" key="5">
    <source>
        <dbReference type="EMBL" id="SPD18864.1"/>
    </source>
</evidence>